<feature type="transmembrane region" description="Helical" evidence="1">
    <location>
        <begin position="89"/>
        <end position="116"/>
    </location>
</feature>
<name>A0A431WWS1_9GAMM</name>
<keyword evidence="1" id="KW-0812">Transmembrane</keyword>
<dbReference type="AlphaFoldDB" id="A0A431WWS1"/>
<comment type="caution">
    <text evidence="2">The sequence shown here is derived from an EMBL/GenBank/DDBJ whole genome shotgun (WGS) entry which is preliminary data.</text>
</comment>
<feature type="transmembrane region" description="Helical" evidence="1">
    <location>
        <begin position="49"/>
        <end position="68"/>
    </location>
</feature>
<keyword evidence="1" id="KW-1133">Transmembrane helix</keyword>
<accession>A0A431WWS1</accession>
<dbReference type="RefSeq" id="WP_126518971.1">
    <property type="nucleotide sequence ID" value="NZ_RXNU01000002.1"/>
</dbReference>
<gene>
    <name evidence="2" type="ORF">EKG38_04255</name>
</gene>
<evidence type="ECO:0000256" key="1">
    <source>
        <dbReference type="SAM" id="Phobius"/>
    </source>
</evidence>
<proteinExistence type="predicted"/>
<feature type="transmembrane region" description="Helical" evidence="1">
    <location>
        <begin position="12"/>
        <end position="29"/>
    </location>
</feature>
<keyword evidence="1" id="KW-0472">Membrane</keyword>
<protein>
    <submittedName>
        <fullName evidence="2">Uncharacterized protein</fullName>
    </submittedName>
</protein>
<keyword evidence="3" id="KW-1185">Reference proteome</keyword>
<evidence type="ECO:0000313" key="2">
    <source>
        <dbReference type="EMBL" id="RTR39967.1"/>
    </source>
</evidence>
<dbReference type="Proteomes" id="UP000267448">
    <property type="component" value="Unassembled WGS sequence"/>
</dbReference>
<reference evidence="2 3" key="1">
    <citation type="submission" date="2018-12" db="EMBL/GenBank/DDBJ databases">
        <authorList>
            <person name="Yu L."/>
        </authorList>
    </citation>
    <scope>NUCLEOTIDE SEQUENCE [LARGE SCALE GENOMIC DNA]</scope>
    <source>
        <strain evidence="2 3">HAW-EB2</strain>
    </source>
</reference>
<organism evidence="2 3">
    <name type="scientific">Shewanella canadensis</name>
    <dbReference type="NCBI Taxonomy" id="271096"/>
    <lineage>
        <taxon>Bacteria</taxon>
        <taxon>Pseudomonadati</taxon>
        <taxon>Pseudomonadota</taxon>
        <taxon>Gammaproteobacteria</taxon>
        <taxon>Alteromonadales</taxon>
        <taxon>Shewanellaceae</taxon>
        <taxon>Shewanella</taxon>
    </lineage>
</organism>
<dbReference type="EMBL" id="RXNU01000002">
    <property type="protein sequence ID" value="RTR39967.1"/>
    <property type="molecule type" value="Genomic_DNA"/>
</dbReference>
<sequence>MNDKVSFTSKPLVMKLALPLVAALLGLLIDLNYDAYAELTSFKPLMKQFLIVMALLYLIRVFCSLVYNGGNLVKHLVLASKFRNEKPNLLDSIISILIVAYAGVDLGCVTLIAVLYSLNEIKKLSPNNDQLGLVKE</sequence>
<evidence type="ECO:0000313" key="3">
    <source>
        <dbReference type="Proteomes" id="UP000267448"/>
    </source>
</evidence>